<dbReference type="PANTHER" id="PTHR43069">
    <property type="entry name" value="FUMARYLACETOACETASE"/>
    <property type="match status" value="1"/>
</dbReference>
<dbReference type="EMBL" id="JBEVCJ010000051">
    <property type="protein sequence ID" value="MET1257354.1"/>
    <property type="molecule type" value="Genomic_DNA"/>
</dbReference>
<dbReference type="SUPFAM" id="SSF63433">
    <property type="entry name" value="Fumarylacetoacetate hydrolase, FAH, N-terminal domain"/>
    <property type="match status" value="1"/>
</dbReference>
<dbReference type="InterPro" id="IPR015377">
    <property type="entry name" value="Fumarylacetoacetase_N"/>
</dbReference>
<evidence type="ECO:0000256" key="2">
    <source>
        <dbReference type="ARBA" id="ARBA00001946"/>
    </source>
</evidence>
<comment type="cofactor">
    <cofactor evidence="2">
        <name>Mg(2+)</name>
        <dbReference type="ChEBI" id="CHEBI:18420"/>
    </cofactor>
</comment>
<dbReference type="InterPro" id="IPR005959">
    <property type="entry name" value="Fumarylacetoacetase"/>
</dbReference>
<evidence type="ECO:0000256" key="8">
    <source>
        <dbReference type="ARBA" id="ARBA00022842"/>
    </source>
</evidence>
<keyword evidence="9" id="KW-0828">Tyrosine catabolism</keyword>
<dbReference type="InterPro" id="IPR036462">
    <property type="entry name" value="Fumarylacetoacetase_N_sf"/>
</dbReference>
<comment type="cofactor">
    <cofactor evidence="1">
        <name>Ca(2+)</name>
        <dbReference type="ChEBI" id="CHEBI:29108"/>
    </cofactor>
</comment>
<keyword evidence="14" id="KW-1185">Reference proteome</keyword>
<keyword evidence="7" id="KW-0106">Calcium</keyword>
<name>A0ABV2BZJ0_9GAMM</name>
<dbReference type="RefSeq" id="WP_353897938.1">
    <property type="nucleotide sequence ID" value="NZ_JBEVCJ010000051.1"/>
</dbReference>
<dbReference type="EC" id="3.7.1.2" evidence="4"/>
<sequence length="440" mass="48230">MSYATTLNETHDPQLTSWVNSANEENCDFPIQNLPFAIFRRAGSNEAFRGGVAIGDQVLDLAAAKNSGYFSGIAQTALVQCDAPELNAFMAMGQTAWSALRLALSQALRSGADAESKLAGCLIAQDDVEYQLPCRIGDYTDFYTSIYHATSVGKLFRPDNPLLPNYKWVPIGYHGRSSSIEVSGSDFKRPKGQIKAPDASEPVLSACKRLDYEMEVGIYIGEGNQLGDIIDIDQADKHVFGFCLFNDWSARDIQGWEYQPLGPFLAKNFASTVSPWIVTNEALAPFRCAWQRDAAEPQPLGYLESEQNRQNGAFDIQLEVQLETAQMREAGQPASHLSLSSFRHSYWTVAQMVAHHTINGCNLQPGDMFGSGTQSGPTHEEAGSMLELSIGGKQKIELDNGETRTFLEDGDTVIMRGWCQKEGAKRIGFGEVVATILAAD</sequence>
<keyword evidence="5" id="KW-0479">Metal-binding</keyword>
<keyword evidence="8" id="KW-0460">Magnesium</keyword>
<evidence type="ECO:0000256" key="1">
    <source>
        <dbReference type="ARBA" id="ARBA00001913"/>
    </source>
</evidence>
<evidence type="ECO:0000256" key="4">
    <source>
        <dbReference type="ARBA" id="ARBA00012094"/>
    </source>
</evidence>
<evidence type="ECO:0000256" key="9">
    <source>
        <dbReference type="ARBA" id="ARBA00022878"/>
    </source>
</evidence>
<dbReference type="Gene3D" id="3.90.850.10">
    <property type="entry name" value="Fumarylacetoacetase-like, C-terminal domain"/>
    <property type="match status" value="1"/>
</dbReference>
<evidence type="ECO:0000256" key="5">
    <source>
        <dbReference type="ARBA" id="ARBA00022723"/>
    </source>
</evidence>
<reference evidence="13 14" key="1">
    <citation type="submission" date="2024-06" db="EMBL/GenBank/DDBJ databases">
        <authorList>
            <person name="Li F."/>
        </authorList>
    </citation>
    <scope>NUCLEOTIDE SEQUENCE [LARGE SCALE GENOMIC DNA]</scope>
    <source>
        <strain evidence="13 14">GXAS 311</strain>
    </source>
</reference>
<dbReference type="Gene3D" id="2.30.30.230">
    <property type="entry name" value="Fumarylacetoacetase, N-terminal domain"/>
    <property type="match status" value="1"/>
</dbReference>
<evidence type="ECO:0000256" key="6">
    <source>
        <dbReference type="ARBA" id="ARBA00022801"/>
    </source>
</evidence>
<evidence type="ECO:0000256" key="3">
    <source>
        <dbReference type="ARBA" id="ARBA00004782"/>
    </source>
</evidence>
<dbReference type="InterPro" id="IPR011234">
    <property type="entry name" value="Fumarylacetoacetase-like_C"/>
</dbReference>
<dbReference type="Pfam" id="PF09298">
    <property type="entry name" value="FAA_hydrolase_N"/>
    <property type="match status" value="1"/>
</dbReference>
<protein>
    <recommendedName>
        <fullName evidence="4">fumarylacetoacetase</fullName>
        <ecNumber evidence="4">3.7.1.2</ecNumber>
    </recommendedName>
</protein>
<evidence type="ECO:0000259" key="11">
    <source>
        <dbReference type="Pfam" id="PF01557"/>
    </source>
</evidence>
<evidence type="ECO:0000256" key="10">
    <source>
        <dbReference type="ARBA" id="ARBA00023232"/>
    </source>
</evidence>
<organism evidence="13 14">
    <name type="scientific">Aliikangiella maris</name>
    <dbReference type="NCBI Taxonomy" id="3162458"/>
    <lineage>
        <taxon>Bacteria</taxon>
        <taxon>Pseudomonadati</taxon>
        <taxon>Pseudomonadota</taxon>
        <taxon>Gammaproteobacteria</taxon>
        <taxon>Oceanospirillales</taxon>
        <taxon>Pleioneaceae</taxon>
        <taxon>Aliikangiella</taxon>
    </lineage>
</organism>
<dbReference type="Pfam" id="PF01557">
    <property type="entry name" value="FAA_hydrolase"/>
    <property type="match status" value="1"/>
</dbReference>
<evidence type="ECO:0000259" key="12">
    <source>
        <dbReference type="Pfam" id="PF09298"/>
    </source>
</evidence>
<proteinExistence type="predicted"/>
<evidence type="ECO:0000256" key="7">
    <source>
        <dbReference type="ARBA" id="ARBA00022837"/>
    </source>
</evidence>
<accession>A0ABV2BZJ0</accession>
<dbReference type="Proteomes" id="UP001548189">
    <property type="component" value="Unassembled WGS sequence"/>
</dbReference>
<feature type="domain" description="Fumarylacetoacetase N-terminal" evidence="12">
    <location>
        <begin position="32"/>
        <end position="133"/>
    </location>
</feature>
<dbReference type="SUPFAM" id="SSF56529">
    <property type="entry name" value="FAH"/>
    <property type="match status" value="1"/>
</dbReference>
<comment type="caution">
    <text evidence="13">The sequence shown here is derived from an EMBL/GenBank/DDBJ whole genome shotgun (WGS) entry which is preliminary data.</text>
</comment>
<keyword evidence="10" id="KW-0585">Phenylalanine catabolism</keyword>
<evidence type="ECO:0000313" key="14">
    <source>
        <dbReference type="Proteomes" id="UP001548189"/>
    </source>
</evidence>
<keyword evidence="6 13" id="KW-0378">Hydrolase</keyword>
<dbReference type="InterPro" id="IPR036663">
    <property type="entry name" value="Fumarylacetoacetase_C_sf"/>
</dbReference>
<gene>
    <name evidence="13" type="primary">fahA</name>
    <name evidence="13" type="ORF">ABVT43_19610</name>
</gene>
<feature type="domain" description="Fumarylacetoacetase-like C-terminal" evidence="11">
    <location>
        <begin position="168"/>
        <end position="433"/>
    </location>
</feature>
<comment type="pathway">
    <text evidence="3">Amino-acid degradation; L-phenylalanine degradation; acetoacetate and fumarate from L-phenylalanine: step 6/6.</text>
</comment>
<dbReference type="NCBIfam" id="TIGR01266">
    <property type="entry name" value="fum_ac_acetase"/>
    <property type="match status" value="1"/>
</dbReference>
<dbReference type="GO" id="GO:0004334">
    <property type="term" value="F:fumarylacetoacetase activity"/>
    <property type="evidence" value="ECO:0007669"/>
    <property type="project" value="UniProtKB-EC"/>
</dbReference>
<evidence type="ECO:0000313" key="13">
    <source>
        <dbReference type="EMBL" id="MET1257354.1"/>
    </source>
</evidence>
<dbReference type="PANTHER" id="PTHR43069:SF2">
    <property type="entry name" value="FUMARYLACETOACETASE"/>
    <property type="match status" value="1"/>
</dbReference>